<protein>
    <submittedName>
        <fullName evidence="1">Uncharacterized protein</fullName>
    </submittedName>
</protein>
<dbReference type="Proteomes" id="UP000735302">
    <property type="component" value="Unassembled WGS sequence"/>
</dbReference>
<dbReference type="AlphaFoldDB" id="A0AAV3YFN2"/>
<keyword evidence="2" id="KW-1185">Reference proteome</keyword>
<sequence length="86" mass="9378">MAAAMMLGRRVGFNTPSIVVENDNEDDSSGDEIGEKEAAKLLDKALTYTRKSSKRTEQSNIEMIGVDAGSCTKELCINLLTNTLHE</sequence>
<name>A0AAV3YFN2_9GAST</name>
<comment type="caution">
    <text evidence="1">The sequence shown here is derived from an EMBL/GenBank/DDBJ whole genome shotgun (WGS) entry which is preliminary data.</text>
</comment>
<gene>
    <name evidence="1" type="ORF">PoB_000829900</name>
</gene>
<accession>A0AAV3YFN2</accession>
<organism evidence="1 2">
    <name type="scientific">Plakobranchus ocellatus</name>
    <dbReference type="NCBI Taxonomy" id="259542"/>
    <lineage>
        <taxon>Eukaryota</taxon>
        <taxon>Metazoa</taxon>
        <taxon>Spiralia</taxon>
        <taxon>Lophotrochozoa</taxon>
        <taxon>Mollusca</taxon>
        <taxon>Gastropoda</taxon>
        <taxon>Heterobranchia</taxon>
        <taxon>Euthyneura</taxon>
        <taxon>Panpulmonata</taxon>
        <taxon>Sacoglossa</taxon>
        <taxon>Placobranchoidea</taxon>
        <taxon>Plakobranchidae</taxon>
        <taxon>Plakobranchus</taxon>
    </lineage>
</organism>
<dbReference type="EMBL" id="BLXT01000945">
    <property type="protein sequence ID" value="GFN81793.1"/>
    <property type="molecule type" value="Genomic_DNA"/>
</dbReference>
<proteinExistence type="predicted"/>
<evidence type="ECO:0000313" key="2">
    <source>
        <dbReference type="Proteomes" id="UP000735302"/>
    </source>
</evidence>
<evidence type="ECO:0000313" key="1">
    <source>
        <dbReference type="EMBL" id="GFN81793.1"/>
    </source>
</evidence>
<reference evidence="1 2" key="1">
    <citation type="journal article" date="2021" name="Elife">
        <title>Chloroplast acquisition without the gene transfer in kleptoplastic sea slugs, Plakobranchus ocellatus.</title>
        <authorList>
            <person name="Maeda T."/>
            <person name="Takahashi S."/>
            <person name="Yoshida T."/>
            <person name="Shimamura S."/>
            <person name="Takaki Y."/>
            <person name="Nagai Y."/>
            <person name="Toyoda A."/>
            <person name="Suzuki Y."/>
            <person name="Arimoto A."/>
            <person name="Ishii H."/>
            <person name="Satoh N."/>
            <person name="Nishiyama T."/>
            <person name="Hasebe M."/>
            <person name="Maruyama T."/>
            <person name="Minagawa J."/>
            <person name="Obokata J."/>
            <person name="Shigenobu S."/>
        </authorList>
    </citation>
    <scope>NUCLEOTIDE SEQUENCE [LARGE SCALE GENOMIC DNA]</scope>
</reference>